<dbReference type="PANTHER" id="PTHR35176">
    <property type="entry name" value="HEME OXYGENASE HI_0854-RELATED"/>
    <property type="match status" value="1"/>
</dbReference>
<sequence length="172" mass="19683">MENLLKSQKSLMISSLSKNSNPEVSYAPFIMKNNKLYIYISKAANHYFNLLENNKCSVMIIEDENESKSIFARQRVSFSCEAEIKSDDSNCILDEFEKIHGSQIMMVLKSLDFDIFEINIKNGRLVKGFGQAFDIEIIGEEFVLNQVNGGDINKNKALHYVQCLILLKYSSF</sequence>
<organism evidence="3 4">
    <name type="scientific">Paraclostridium bifermentans</name>
    <name type="common">Clostridium bifermentans</name>
    <dbReference type="NCBI Taxonomy" id="1490"/>
    <lineage>
        <taxon>Bacteria</taxon>
        <taxon>Bacillati</taxon>
        <taxon>Bacillota</taxon>
        <taxon>Clostridia</taxon>
        <taxon>Peptostreptococcales</taxon>
        <taxon>Peptostreptococcaceae</taxon>
        <taxon>Paraclostridium</taxon>
    </lineage>
</organism>
<dbReference type="InterPro" id="IPR011576">
    <property type="entry name" value="Pyridox_Oxase_N"/>
</dbReference>
<name>A0ABY8R651_PARBF</name>
<dbReference type="EMBL" id="CP124685">
    <property type="protein sequence ID" value="WGX77024.1"/>
    <property type="molecule type" value="Genomic_DNA"/>
</dbReference>
<evidence type="ECO:0000259" key="2">
    <source>
        <dbReference type="Pfam" id="PF01243"/>
    </source>
</evidence>
<gene>
    <name evidence="3" type="ORF">QJS64_08545</name>
</gene>
<evidence type="ECO:0000313" key="3">
    <source>
        <dbReference type="EMBL" id="WGX77024.1"/>
    </source>
</evidence>
<feature type="domain" description="Pyridoxamine 5'-phosphate oxidase N-terminal" evidence="2">
    <location>
        <begin position="2"/>
        <end position="126"/>
    </location>
</feature>
<dbReference type="Gene3D" id="2.30.110.10">
    <property type="entry name" value="Electron Transport, Fmn-binding Protein, Chain A"/>
    <property type="match status" value="1"/>
</dbReference>
<dbReference type="SUPFAM" id="SSF50475">
    <property type="entry name" value="FMN-binding split barrel"/>
    <property type="match status" value="1"/>
</dbReference>
<dbReference type="Pfam" id="PF01243">
    <property type="entry name" value="PNPOx_N"/>
    <property type="match status" value="1"/>
</dbReference>
<keyword evidence="4" id="KW-1185">Reference proteome</keyword>
<proteinExistence type="predicted"/>
<dbReference type="InterPro" id="IPR014419">
    <property type="entry name" value="HutZ"/>
</dbReference>
<evidence type="ECO:0000313" key="4">
    <source>
        <dbReference type="Proteomes" id="UP001239169"/>
    </source>
</evidence>
<dbReference type="Proteomes" id="UP001239169">
    <property type="component" value="Chromosome"/>
</dbReference>
<dbReference type="PIRSF" id="PIRSF004633">
    <property type="entry name" value="UCP_PLP_oxd"/>
    <property type="match status" value="1"/>
</dbReference>
<evidence type="ECO:0000256" key="1">
    <source>
        <dbReference type="ARBA" id="ARBA00023002"/>
    </source>
</evidence>
<dbReference type="InterPro" id="IPR052019">
    <property type="entry name" value="F420H2_bilvrd_red/Heme_oxyg"/>
</dbReference>
<accession>A0ABY8R651</accession>
<protein>
    <submittedName>
        <fullName evidence="3">Pyridoxamine 5'-phosphate oxidase family protein</fullName>
    </submittedName>
</protein>
<dbReference type="InterPro" id="IPR012349">
    <property type="entry name" value="Split_barrel_FMN-bd"/>
</dbReference>
<reference evidence="3 4" key="1">
    <citation type="submission" date="2023-04" db="EMBL/GenBank/DDBJ databases">
        <title>Bacteria Genome Submission.</title>
        <authorList>
            <person name="Isaac P."/>
        </authorList>
    </citation>
    <scope>NUCLEOTIDE SEQUENCE [LARGE SCALE GENOMIC DNA]</scope>
    <source>
        <strain evidence="3 4">SampleS7P1</strain>
    </source>
</reference>
<keyword evidence="1" id="KW-0560">Oxidoreductase</keyword>
<dbReference type="PANTHER" id="PTHR35176:SF6">
    <property type="entry name" value="HEME OXYGENASE HI_0854-RELATED"/>
    <property type="match status" value="1"/>
</dbReference>